<feature type="transmembrane region" description="Helical" evidence="7">
    <location>
        <begin position="235"/>
        <end position="258"/>
    </location>
</feature>
<comment type="subcellular location">
    <subcellularLocation>
        <location evidence="1">Cell membrane</location>
        <topology evidence="1">Multi-pass membrane protein</topology>
    </subcellularLocation>
</comment>
<dbReference type="EMBL" id="JBHSRF010000083">
    <property type="protein sequence ID" value="MFC6086332.1"/>
    <property type="molecule type" value="Genomic_DNA"/>
</dbReference>
<evidence type="ECO:0000256" key="6">
    <source>
        <dbReference type="ARBA" id="ARBA00023136"/>
    </source>
</evidence>
<feature type="transmembrane region" description="Helical" evidence="7">
    <location>
        <begin position="136"/>
        <end position="153"/>
    </location>
</feature>
<reference evidence="9" key="1">
    <citation type="journal article" date="2019" name="Int. J. Syst. Evol. Microbiol.">
        <title>The Global Catalogue of Microorganisms (GCM) 10K type strain sequencing project: providing services to taxonomists for standard genome sequencing and annotation.</title>
        <authorList>
            <consortium name="The Broad Institute Genomics Platform"/>
            <consortium name="The Broad Institute Genome Sequencing Center for Infectious Disease"/>
            <person name="Wu L."/>
            <person name="Ma J."/>
        </authorList>
    </citation>
    <scope>NUCLEOTIDE SEQUENCE [LARGE SCALE GENOMIC DNA]</scope>
    <source>
        <strain evidence="9">JCM 30346</strain>
    </source>
</reference>
<keyword evidence="2" id="KW-1003">Cell membrane</keyword>
<dbReference type="Proteomes" id="UP001596137">
    <property type="component" value="Unassembled WGS sequence"/>
</dbReference>
<evidence type="ECO:0000256" key="7">
    <source>
        <dbReference type="SAM" id="Phobius"/>
    </source>
</evidence>
<dbReference type="CDD" id="cd06853">
    <property type="entry name" value="GT_WecA_like"/>
    <property type="match status" value="1"/>
</dbReference>
<dbReference type="GO" id="GO:0016740">
    <property type="term" value="F:transferase activity"/>
    <property type="evidence" value="ECO:0007669"/>
    <property type="project" value="UniProtKB-KW"/>
</dbReference>
<evidence type="ECO:0000256" key="4">
    <source>
        <dbReference type="ARBA" id="ARBA00022692"/>
    </source>
</evidence>
<keyword evidence="6 7" id="KW-0472">Membrane</keyword>
<protein>
    <submittedName>
        <fullName evidence="8">MraY family glycosyltransferase</fullName>
        <ecNumber evidence="8">2.7.8.-</ecNumber>
    </submittedName>
</protein>
<accession>A0ABW1NV44</accession>
<evidence type="ECO:0000313" key="9">
    <source>
        <dbReference type="Proteomes" id="UP001596137"/>
    </source>
</evidence>
<name>A0ABW1NV44_9ACTN</name>
<evidence type="ECO:0000313" key="8">
    <source>
        <dbReference type="EMBL" id="MFC6086332.1"/>
    </source>
</evidence>
<dbReference type="PANTHER" id="PTHR22926:SF3">
    <property type="entry name" value="UNDECAPRENYL-PHOSPHATE ALPHA-N-ACETYLGLUCOSAMINYL 1-PHOSPHATE TRANSFERASE"/>
    <property type="match status" value="1"/>
</dbReference>
<feature type="transmembrane region" description="Helical" evidence="7">
    <location>
        <begin position="49"/>
        <end position="70"/>
    </location>
</feature>
<keyword evidence="3 8" id="KW-0808">Transferase</keyword>
<dbReference type="InterPro" id="IPR000715">
    <property type="entry name" value="Glycosyl_transferase_4"/>
</dbReference>
<evidence type="ECO:0000256" key="3">
    <source>
        <dbReference type="ARBA" id="ARBA00022679"/>
    </source>
</evidence>
<evidence type="ECO:0000256" key="2">
    <source>
        <dbReference type="ARBA" id="ARBA00022475"/>
    </source>
</evidence>
<keyword evidence="5 7" id="KW-1133">Transmembrane helix</keyword>
<keyword evidence="4 7" id="KW-0812">Transmembrane</keyword>
<sequence length="353" mass="35659">MNGPAVLAAGAAGWLMTAIATRGLGLLALRLDLVDRPTGYKSHARPTPYLGGVAIALGTLLPAVALSGALSGEPPFPGDRRIAAIVVAAMAVGLLGLVDDIRSLSPLSRLAVETPAATAVVLCGVCVPLTGGWLDGPLTVAWIVVITNSFNLLDNMDGALASVAVVTAGLLSVTAFLSGHPAAGLLLTTLACACLGFLPHNWAPAKIFMGDAGSLFVGFTLACCAVLLIPGDGPALTAAGLLLPAFVATVDTGVVVVARRRAGRPVLSGGRDHLSHRLRRLGLSTRATALTLAACAALTGVIGLLVTLRVISPIAAAIIVAITASAVAGLIQKMHVHPQGRPAGPARIHERRP</sequence>
<evidence type="ECO:0000256" key="1">
    <source>
        <dbReference type="ARBA" id="ARBA00004651"/>
    </source>
</evidence>
<keyword evidence="9" id="KW-1185">Reference proteome</keyword>
<evidence type="ECO:0000256" key="5">
    <source>
        <dbReference type="ARBA" id="ARBA00022989"/>
    </source>
</evidence>
<feature type="transmembrane region" description="Helical" evidence="7">
    <location>
        <begin position="160"/>
        <end position="177"/>
    </location>
</feature>
<feature type="transmembrane region" description="Helical" evidence="7">
    <location>
        <begin position="82"/>
        <end position="98"/>
    </location>
</feature>
<comment type="caution">
    <text evidence="8">The sequence shown here is derived from an EMBL/GenBank/DDBJ whole genome shotgun (WGS) entry which is preliminary data.</text>
</comment>
<feature type="transmembrane region" description="Helical" evidence="7">
    <location>
        <begin position="287"/>
        <end position="308"/>
    </location>
</feature>
<dbReference type="PANTHER" id="PTHR22926">
    <property type="entry name" value="PHOSPHO-N-ACETYLMURAMOYL-PENTAPEPTIDE-TRANSFERASE"/>
    <property type="match status" value="1"/>
</dbReference>
<dbReference type="Pfam" id="PF00953">
    <property type="entry name" value="Glycos_transf_4"/>
    <property type="match status" value="1"/>
</dbReference>
<feature type="transmembrane region" description="Helical" evidence="7">
    <location>
        <begin position="110"/>
        <end position="130"/>
    </location>
</feature>
<feature type="transmembrane region" description="Helical" evidence="7">
    <location>
        <begin position="314"/>
        <end position="331"/>
    </location>
</feature>
<feature type="transmembrane region" description="Helical" evidence="7">
    <location>
        <begin position="6"/>
        <end position="29"/>
    </location>
</feature>
<dbReference type="EC" id="2.7.8.-" evidence="8"/>
<gene>
    <name evidence="8" type="ORF">ACFP1K_34540</name>
</gene>
<proteinExistence type="predicted"/>
<feature type="transmembrane region" description="Helical" evidence="7">
    <location>
        <begin position="183"/>
        <end position="200"/>
    </location>
</feature>
<organism evidence="8 9">
    <name type="scientific">Sphaerisporangium aureirubrum</name>
    <dbReference type="NCBI Taxonomy" id="1544736"/>
    <lineage>
        <taxon>Bacteria</taxon>
        <taxon>Bacillati</taxon>
        <taxon>Actinomycetota</taxon>
        <taxon>Actinomycetes</taxon>
        <taxon>Streptosporangiales</taxon>
        <taxon>Streptosporangiaceae</taxon>
        <taxon>Sphaerisporangium</taxon>
    </lineage>
</organism>
<dbReference type="RefSeq" id="WP_380761415.1">
    <property type="nucleotide sequence ID" value="NZ_JBHSRF010000083.1"/>
</dbReference>
<feature type="transmembrane region" description="Helical" evidence="7">
    <location>
        <begin position="212"/>
        <end position="229"/>
    </location>
</feature>